<dbReference type="PANTHER" id="PTHR47723:SF19">
    <property type="entry name" value="POLYNUCLEOTIDYL TRANSFERASE, RIBONUCLEASE H-LIKE SUPERFAMILY PROTEIN"/>
    <property type="match status" value="1"/>
</dbReference>
<dbReference type="AlphaFoldDB" id="A0A978VXL1"/>
<dbReference type="EMBL" id="JAEACU010000002">
    <property type="protein sequence ID" value="KAH7543556.1"/>
    <property type="molecule type" value="Genomic_DNA"/>
</dbReference>
<dbReference type="PANTHER" id="PTHR47723">
    <property type="entry name" value="OS05G0353850 PROTEIN"/>
    <property type="match status" value="1"/>
</dbReference>
<sequence length="334" mass="37464">MLVWYKSTFSAPLGTDPVVVELMGLGKGEAWINVRALEGIGQILKPTKMVAVIFVIIVEHTIGPIYSMSSSKLPKSWGSKIDSWASKFFPVGNSSIEKNIMLLQALFDPKTVLNIKRMFQANSRLDDKIIWLPNGDVNYMIISRCLDGDSFIEVSLLMPSQLQKGFLFMILNALLVVFTGFDHRFREFSSLTISAASSPPPSCACSVWIHPPQNFVKINTDASIKEGFSYLGAVARSHKGVMVVFAFTMIELTPRKQPKPMLFGKGWLWHWMKDGGTSDSKPVVKNLKNPKSHTVHWSTSNFIRLILNLCCNVNSVHFIWTLRCNNKLAHVVCQ</sequence>
<gene>
    <name evidence="4" type="ORF">FEM48_Zijuj02G0196500</name>
</gene>
<evidence type="ECO:0000256" key="1">
    <source>
        <dbReference type="ARBA" id="ARBA00022801"/>
    </source>
</evidence>
<evidence type="ECO:0000313" key="5">
    <source>
        <dbReference type="Proteomes" id="UP000813462"/>
    </source>
</evidence>
<dbReference type="Pfam" id="PF21467">
    <property type="entry name" value="BetaGal_gal-bd"/>
    <property type="match status" value="1"/>
</dbReference>
<evidence type="ECO:0000259" key="3">
    <source>
        <dbReference type="Pfam" id="PF21467"/>
    </source>
</evidence>
<accession>A0A978VXL1</accession>
<keyword evidence="1" id="KW-0378">Hydrolase</keyword>
<dbReference type="GO" id="GO:0016798">
    <property type="term" value="F:hydrolase activity, acting on glycosyl bonds"/>
    <property type="evidence" value="ECO:0007669"/>
    <property type="project" value="UniProtKB-KW"/>
</dbReference>
<organism evidence="4 5">
    <name type="scientific">Ziziphus jujuba var. spinosa</name>
    <dbReference type="NCBI Taxonomy" id="714518"/>
    <lineage>
        <taxon>Eukaryota</taxon>
        <taxon>Viridiplantae</taxon>
        <taxon>Streptophyta</taxon>
        <taxon>Embryophyta</taxon>
        <taxon>Tracheophyta</taxon>
        <taxon>Spermatophyta</taxon>
        <taxon>Magnoliopsida</taxon>
        <taxon>eudicotyledons</taxon>
        <taxon>Gunneridae</taxon>
        <taxon>Pentapetalae</taxon>
        <taxon>rosids</taxon>
        <taxon>fabids</taxon>
        <taxon>Rosales</taxon>
        <taxon>Rhamnaceae</taxon>
        <taxon>Paliureae</taxon>
        <taxon>Ziziphus</taxon>
    </lineage>
</organism>
<reference evidence="4" key="1">
    <citation type="journal article" date="2021" name="Front. Plant Sci.">
        <title>Chromosome-Scale Genome Assembly for Chinese Sour Jujube and Insights Into Its Genome Evolution and Domestication Signature.</title>
        <authorList>
            <person name="Shen L.-Y."/>
            <person name="Luo H."/>
            <person name="Wang X.-L."/>
            <person name="Wang X.-M."/>
            <person name="Qiu X.-J."/>
            <person name="Liu H."/>
            <person name="Zhou S.-S."/>
            <person name="Jia K.-H."/>
            <person name="Nie S."/>
            <person name="Bao Y.-T."/>
            <person name="Zhang R.-G."/>
            <person name="Yun Q.-Z."/>
            <person name="Chai Y.-H."/>
            <person name="Lu J.-Y."/>
            <person name="Li Y."/>
            <person name="Zhao S.-W."/>
            <person name="Mao J.-F."/>
            <person name="Jia S.-G."/>
            <person name="Mao Y.-M."/>
        </authorList>
    </citation>
    <scope>NUCLEOTIDE SEQUENCE</scope>
    <source>
        <strain evidence="4">AT0</strain>
        <tissue evidence="4">Leaf</tissue>
    </source>
</reference>
<dbReference type="Proteomes" id="UP000813462">
    <property type="component" value="Unassembled WGS sequence"/>
</dbReference>
<dbReference type="InterPro" id="IPR048913">
    <property type="entry name" value="BetaGal_gal-bd"/>
</dbReference>
<comment type="caution">
    <text evidence="4">The sequence shown here is derived from an EMBL/GenBank/DDBJ whole genome shotgun (WGS) entry which is preliminary data.</text>
</comment>
<evidence type="ECO:0000313" key="4">
    <source>
        <dbReference type="EMBL" id="KAH7543556.1"/>
    </source>
</evidence>
<feature type="domain" description="Beta-galactosidase galactose-binding" evidence="3">
    <location>
        <begin position="2"/>
        <end position="33"/>
    </location>
</feature>
<proteinExistence type="predicted"/>
<dbReference type="InterPro" id="IPR053151">
    <property type="entry name" value="RNase_H-like"/>
</dbReference>
<evidence type="ECO:0000256" key="2">
    <source>
        <dbReference type="ARBA" id="ARBA00023295"/>
    </source>
</evidence>
<keyword evidence="2" id="KW-0326">Glycosidase</keyword>
<name>A0A978VXL1_ZIZJJ</name>
<protein>
    <recommendedName>
        <fullName evidence="3">Beta-galactosidase galactose-binding domain-containing protein</fullName>
    </recommendedName>
</protein>